<evidence type="ECO:0008006" key="3">
    <source>
        <dbReference type="Google" id="ProtNLM"/>
    </source>
</evidence>
<keyword evidence="2" id="KW-1185">Reference proteome</keyword>
<evidence type="ECO:0000313" key="1">
    <source>
        <dbReference type="EMBL" id="MBA2224977.1"/>
    </source>
</evidence>
<gene>
    <name evidence="1" type="ORF">H0921_02245</name>
</gene>
<dbReference type="Proteomes" id="UP000542342">
    <property type="component" value="Unassembled WGS sequence"/>
</dbReference>
<dbReference type="AlphaFoldDB" id="A0A7V9AAQ8"/>
<dbReference type="EMBL" id="JACEFB010000001">
    <property type="protein sequence ID" value="MBA2224977.1"/>
    <property type="molecule type" value="Genomic_DNA"/>
</dbReference>
<dbReference type="RefSeq" id="WP_194536385.1">
    <property type="nucleotide sequence ID" value="NZ_JACEFB010000001.1"/>
</dbReference>
<name>A0A7V9AAQ8_9BACT</name>
<dbReference type="Gene3D" id="1.25.40.10">
    <property type="entry name" value="Tetratricopeptide repeat domain"/>
    <property type="match status" value="1"/>
</dbReference>
<comment type="caution">
    <text evidence="1">The sequence shown here is derived from an EMBL/GenBank/DDBJ whole genome shotgun (WGS) entry which is preliminary data.</text>
</comment>
<dbReference type="InterPro" id="IPR011990">
    <property type="entry name" value="TPR-like_helical_dom_sf"/>
</dbReference>
<protein>
    <recommendedName>
        <fullName evidence="3">Tetratricopeptide repeat protein</fullName>
    </recommendedName>
</protein>
<accession>A0A7V9AAQ8</accession>
<organism evidence="1 2">
    <name type="scientific">Thermogemmata fonticola</name>
    <dbReference type="NCBI Taxonomy" id="2755323"/>
    <lineage>
        <taxon>Bacteria</taxon>
        <taxon>Pseudomonadati</taxon>
        <taxon>Planctomycetota</taxon>
        <taxon>Planctomycetia</taxon>
        <taxon>Gemmatales</taxon>
        <taxon>Gemmataceae</taxon>
        <taxon>Thermogemmata</taxon>
    </lineage>
</organism>
<proteinExistence type="predicted"/>
<evidence type="ECO:0000313" key="2">
    <source>
        <dbReference type="Proteomes" id="UP000542342"/>
    </source>
</evidence>
<sequence>MTRPASHDGPPALTDLMVRFLAQRSDAASAAVELNGWEVEPYELATGYRIDPRAAWQAATCLLPAAPDLAPPPEWPALVQLPVALWAIPCAWGLFPQRLQQLPPLLAAAPLQRLLPASEPPALPGFAALRRWIAQHAAPAPLPAACARLLHDWTAAEQLLPPGEGNELAALHWLRGQHQRALELWDQIPERPHILFNRGMARLFFDQPREALPFLRQAAALWGPDHPWQPLAQLYAAVAQLRLAAA</sequence>
<reference evidence="1 2" key="1">
    <citation type="submission" date="2020-07" db="EMBL/GenBank/DDBJ databases">
        <title>Thermogemmata thermophila gen. nov., sp. nov., a novel moderate thermophilic planctomycete from a Kamchatka hot spring.</title>
        <authorList>
            <person name="Elcheninov A.G."/>
            <person name="Podosokorskaya O.A."/>
            <person name="Kovaleva O.L."/>
            <person name="Novikov A."/>
            <person name="Bonch-Osmolovskaya E.A."/>
            <person name="Toshchakov S.V."/>
            <person name="Kublanov I.V."/>
        </authorList>
    </citation>
    <scope>NUCLEOTIDE SEQUENCE [LARGE SCALE GENOMIC DNA]</scope>
    <source>
        <strain evidence="1 2">2918</strain>
    </source>
</reference>
<dbReference type="SUPFAM" id="SSF48452">
    <property type="entry name" value="TPR-like"/>
    <property type="match status" value="1"/>
</dbReference>